<reference evidence="2" key="1">
    <citation type="submission" date="2016-02" db="EMBL/GenBank/DDBJ databases">
        <title>The complete mitochondrial genome of spider Ebrechtella tricuspidata (Araneae: Thomisidae).</title>
        <authorList>
            <person name="Fang W."/>
            <person name="Wang Z."/>
            <person name="Li C."/>
            <person name="Yu X."/>
        </authorList>
    </citation>
    <scope>NUCLEOTIDE SEQUENCE</scope>
</reference>
<gene>
    <name evidence="2" type="primary">ATP8</name>
</gene>
<dbReference type="AlphaFoldDB" id="A0A1U7AFR4"/>
<keyword evidence="2" id="KW-0496">Mitochondrion</keyword>
<keyword evidence="1" id="KW-0472">Membrane</keyword>
<name>A0A1U7AFR4_9ARAC</name>
<protein>
    <submittedName>
        <fullName evidence="2">ATP synthase F0 subunit 8</fullName>
    </submittedName>
</protein>
<feature type="transmembrane region" description="Helical" evidence="1">
    <location>
        <begin position="6"/>
        <end position="25"/>
    </location>
</feature>
<organism evidence="2">
    <name type="scientific">Ebrechtella tricuspidata</name>
    <dbReference type="NCBI Taxonomy" id="1112414"/>
    <lineage>
        <taxon>Eukaryota</taxon>
        <taxon>Metazoa</taxon>
        <taxon>Ecdysozoa</taxon>
        <taxon>Arthropoda</taxon>
        <taxon>Chelicerata</taxon>
        <taxon>Arachnida</taxon>
        <taxon>Araneae</taxon>
        <taxon>Araneomorphae</taxon>
        <taxon>Entelegynae</taxon>
        <taxon>Dionycha</taxon>
        <taxon>Thomisidae</taxon>
        <taxon>Ebrechtella</taxon>
    </lineage>
</organism>
<dbReference type="EMBL" id="KU852748">
    <property type="protein sequence ID" value="AOW68567.1"/>
    <property type="molecule type" value="Genomic_DNA"/>
</dbReference>
<geneLocation type="mitochondrion" evidence="2"/>
<evidence type="ECO:0000313" key="2">
    <source>
        <dbReference type="EMBL" id="AOW68567.1"/>
    </source>
</evidence>
<keyword evidence="1" id="KW-0812">Transmembrane</keyword>
<sequence>MPLMWILSSIMIFLVLFVFLNLFFIKFEFLENNHNMYLLKYKYLVKW</sequence>
<evidence type="ECO:0000256" key="1">
    <source>
        <dbReference type="SAM" id="Phobius"/>
    </source>
</evidence>
<accession>A0A1U7AFR4</accession>
<proteinExistence type="predicted"/>
<keyword evidence="1" id="KW-1133">Transmembrane helix</keyword>